<dbReference type="InterPro" id="IPR024046">
    <property type="entry name" value="Flagellar_assmbl_FliW_dom_sf"/>
</dbReference>
<evidence type="ECO:0000256" key="2">
    <source>
        <dbReference type="ARBA" id="ARBA00022795"/>
    </source>
</evidence>
<dbReference type="GO" id="GO:0005737">
    <property type="term" value="C:cytoplasm"/>
    <property type="evidence" value="ECO:0007669"/>
    <property type="project" value="UniProtKB-SubCell"/>
</dbReference>
<protein>
    <recommendedName>
        <fullName evidence="4">Flagellar assembly factor FliW</fullName>
    </recommendedName>
</protein>
<keyword evidence="1 4" id="KW-0963">Cytoplasm</keyword>
<organism evidence="5 6">
    <name type="scientific">Mesobacillus boroniphilus</name>
    <dbReference type="NCBI Taxonomy" id="308892"/>
    <lineage>
        <taxon>Bacteria</taxon>
        <taxon>Bacillati</taxon>
        <taxon>Bacillota</taxon>
        <taxon>Bacilli</taxon>
        <taxon>Bacillales</taxon>
        <taxon>Bacillaceae</taxon>
        <taxon>Mesobacillus</taxon>
    </lineage>
</organism>
<keyword evidence="5" id="KW-0282">Flagellum</keyword>
<evidence type="ECO:0000256" key="3">
    <source>
        <dbReference type="ARBA" id="ARBA00022845"/>
    </source>
</evidence>
<proteinExistence type="inferred from homology"/>
<dbReference type="GO" id="GO:0006417">
    <property type="term" value="P:regulation of translation"/>
    <property type="evidence" value="ECO:0007669"/>
    <property type="project" value="UniProtKB-KW"/>
</dbReference>
<dbReference type="EMBL" id="QTKX01000002">
    <property type="protein sequence ID" value="MBS8265779.1"/>
    <property type="molecule type" value="Genomic_DNA"/>
</dbReference>
<dbReference type="Proteomes" id="UP000761411">
    <property type="component" value="Unassembled WGS sequence"/>
</dbReference>
<dbReference type="GO" id="GO:0044780">
    <property type="term" value="P:bacterial-type flagellum assembly"/>
    <property type="evidence" value="ECO:0007669"/>
    <property type="project" value="UniProtKB-UniRule"/>
</dbReference>
<evidence type="ECO:0000313" key="5">
    <source>
        <dbReference type="EMBL" id="MBS8265779.1"/>
    </source>
</evidence>
<dbReference type="Gene3D" id="2.30.290.10">
    <property type="entry name" value="BH3618-like"/>
    <property type="match status" value="1"/>
</dbReference>
<gene>
    <name evidence="4 5" type="primary">fliW</name>
    <name evidence="5" type="ORF">DYI25_15235</name>
</gene>
<keyword evidence="6" id="KW-1185">Reference proteome</keyword>
<accession>A0A944GXK1</accession>
<keyword evidence="4" id="KW-0143">Chaperone</keyword>
<dbReference type="NCBIfam" id="NF009793">
    <property type="entry name" value="PRK13285.1-1"/>
    <property type="match status" value="1"/>
</dbReference>
<comment type="similarity">
    <text evidence="4">Belongs to the FliW family.</text>
</comment>
<keyword evidence="5" id="KW-0966">Cell projection</keyword>
<comment type="caution">
    <text evidence="5">The sequence shown here is derived from an EMBL/GenBank/DDBJ whole genome shotgun (WGS) entry which is preliminary data.</text>
</comment>
<dbReference type="PANTHER" id="PTHR39190">
    <property type="entry name" value="FLAGELLAR ASSEMBLY FACTOR FLIW"/>
    <property type="match status" value="1"/>
</dbReference>
<evidence type="ECO:0000256" key="1">
    <source>
        <dbReference type="ARBA" id="ARBA00022490"/>
    </source>
</evidence>
<keyword evidence="5" id="KW-0969">Cilium</keyword>
<dbReference type="AlphaFoldDB" id="A0A944GXK1"/>
<comment type="subcellular location">
    <subcellularLocation>
        <location evidence="4">Cytoplasm</location>
    </subcellularLocation>
</comment>
<comment type="function">
    <text evidence="4">Acts as an anti-CsrA protein, binds CsrA and prevents it from repressing translation of its target genes, one of which is flagellin. Binds to flagellin and participates in the assembly of the flagellum.</text>
</comment>
<reference evidence="5 6" key="1">
    <citation type="journal article" date="2021" name="Microorganisms">
        <title>Bacterial Dimethylsulfoniopropionate Biosynthesis in the East China Sea.</title>
        <authorList>
            <person name="Liu J."/>
            <person name="Zhang Y."/>
            <person name="Liu J."/>
            <person name="Zhong H."/>
            <person name="Williams B.T."/>
            <person name="Zheng Y."/>
            <person name="Curson A.R.J."/>
            <person name="Sun C."/>
            <person name="Sun H."/>
            <person name="Song D."/>
            <person name="Wagner Mackenzie B."/>
            <person name="Bermejo Martinez A."/>
            <person name="Todd J.D."/>
            <person name="Zhang X.H."/>
        </authorList>
    </citation>
    <scope>NUCLEOTIDE SEQUENCE [LARGE SCALE GENOMIC DNA]</scope>
    <source>
        <strain evidence="5 6">ESS08</strain>
    </source>
</reference>
<sequence length="149" mass="16885">MRLNTKYHNEVEIKEEEILHFEKGIPGFPEETKFVVLPLSEDGSFSVMQSVATSELAFVIASPFGFFRSYDFKLEDSVVEEIELKSENDVVVYSILTVEDPFDKTTANLQAPVIINKANNKAKQVILIEEGYKTKHSLFGKTELHKVKG</sequence>
<dbReference type="InterPro" id="IPR003775">
    <property type="entry name" value="Flagellar_assembly_factor_FliW"/>
</dbReference>
<dbReference type="SUPFAM" id="SSF141457">
    <property type="entry name" value="BH3618-like"/>
    <property type="match status" value="1"/>
</dbReference>
<evidence type="ECO:0000313" key="6">
    <source>
        <dbReference type="Proteomes" id="UP000761411"/>
    </source>
</evidence>
<dbReference type="Pfam" id="PF02623">
    <property type="entry name" value="FliW"/>
    <property type="match status" value="1"/>
</dbReference>
<name>A0A944GXK1_9BACI</name>
<dbReference type="HAMAP" id="MF_01185">
    <property type="entry name" value="FliW"/>
    <property type="match status" value="1"/>
</dbReference>
<comment type="subunit">
    <text evidence="4">Interacts with translational regulator CsrA and flagellin(s).</text>
</comment>
<keyword evidence="2 4" id="KW-1005">Bacterial flagellum biogenesis</keyword>
<keyword evidence="3 4" id="KW-0810">Translation regulation</keyword>
<evidence type="ECO:0000256" key="4">
    <source>
        <dbReference type="HAMAP-Rule" id="MF_01185"/>
    </source>
</evidence>
<dbReference type="RefSeq" id="WP_213370400.1">
    <property type="nucleotide sequence ID" value="NZ_QTKX01000002.1"/>
</dbReference>
<dbReference type="PANTHER" id="PTHR39190:SF1">
    <property type="entry name" value="FLAGELLAR ASSEMBLY FACTOR FLIW"/>
    <property type="match status" value="1"/>
</dbReference>